<name>A0ABS9P2X0_9RHOB</name>
<protein>
    <submittedName>
        <fullName evidence="1">Uncharacterized protein</fullName>
    </submittedName>
</protein>
<proteinExistence type="predicted"/>
<dbReference type="RefSeq" id="WP_238906540.1">
    <property type="nucleotide sequence ID" value="NZ_JAKOEM010000062.1"/>
</dbReference>
<organism evidence="1 2">
    <name type="scientific">Ruegeria alba</name>
    <dbReference type="NCBI Taxonomy" id="2916756"/>
    <lineage>
        <taxon>Bacteria</taxon>
        <taxon>Pseudomonadati</taxon>
        <taxon>Pseudomonadota</taxon>
        <taxon>Alphaproteobacteria</taxon>
        <taxon>Rhodobacterales</taxon>
        <taxon>Roseobacteraceae</taxon>
        <taxon>Ruegeria</taxon>
    </lineage>
</organism>
<accession>A0ABS9P2X0</accession>
<evidence type="ECO:0000313" key="2">
    <source>
        <dbReference type="Proteomes" id="UP001165279"/>
    </source>
</evidence>
<dbReference type="Proteomes" id="UP001165279">
    <property type="component" value="Unassembled WGS sequence"/>
</dbReference>
<evidence type="ECO:0000313" key="1">
    <source>
        <dbReference type="EMBL" id="MCG6560847.1"/>
    </source>
</evidence>
<comment type="caution">
    <text evidence="1">The sequence shown here is derived from an EMBL/GenBank/DDBJ whole genome shotgun (WGS) entry which is preliminary data.</text>
</comment>
<reference evidence="1" key="1">
    <citation type="submission" date="2022-02" db="EMBL/GenBank/DDBJ databases">
        <title>The genome sequence of Ruegeria sp. 1NDH52C.</title>
        <authorList>
            <person name="Du J."/>
        </authorList>
    </citation>
    <scope>NUCLEOTIDE SEQUENCE</scope>
    <source>
        <strain evidence="1">1NDH52C</strain>
    </source>
</reference>
<gene>
    <name evidence="1" type="ORF">MB818_21835</name>
</gene>
<keyword evidence="2" id="KW-1185">Reference proteome</keyword>
<feature type="non-terminal residue" evidence="1">
    <location>
        <position position="1"/>
    </location>
</feature>
<sequence length="73" mass="8184">EEPSRKTSAAIFAALTHRLFQQHLRDPVIAVEKMLRDARTAGMRELHRGVAACDESQQRAVASKPAPFILTMR</sequence>
<dbReference type="EMBL" id="JAKOEM010000062">
    <property type="protein sequence ID" value="MCG6560847.1"/>
    <property type="molecule type" value="Genomic_DNA"/>
</dbReference>